<dbReference type="Proteomes" id="UP001342826">
    <property type="component" value="Unassembled WGS sequence"/>
</dbReference>
<dbReference type="Pfam" id="PF12679">
    <property type="entry name" value="ABC2_membrane_2"/>
    <property type="match status" value="1"/>
</dbReference>
<feature type="transmembrane region" description="Helical" evidence="1">
    <location>
        <begin position="81"/>
        <end position="105"/>
    </location>
</feature>
<evidence type="ECO:0000313" key="3">
    <source>
        <dbReference type="Proteomes" id="UP001342826"/>
    </source>
</evidence>
<keyword evidence="1" id="KW-0812">Transmembrane</keyword>
<dbReference type="EMBL" id="JARTFS010000018">
    <property type="protein sequence ID" value="MED4403595.1"/>
    <property type="molecule type" value="Genomic_DNA"/>
</dbReference>
<keyword evidence="1" id="KW-1133">Transmembrane helix</keyword>
<reference evidence="2 3" key="1">
    <citation type="submission" date="2023-03" db="EMBL/GenBank/DDBJ databases">
        <title>Bacillus Genome Sequencing.</title>
        <authorList>
            <person name="Dunlap C."/>
        </authorList>
    </citation>
    <scope>NUCLEOTIDE SEQUENCE [LARGE SCALE GENOMIC DNA]</scope>
    <source>
        <strain evidence="2 3">NRS-1717</strain>
    </source>
</reference>
<accession>A0ABU6P2K9</accession>
<comment type="caution">
    <text evidence="2">The sequence shown here is derived from an EMBL/GenBank/DDBJ whole genome shotgun (WGS) entry which is preliminary data.</text>
</comment>
<evidence type="ECO:0000256" key="1">
    <source>
        <dbReference type="SAM" id="Phobius"/>
    </source>
</evidence>
<dbReference type="RefSeq" id="WP_328015804.1">
    <property type="nucleotide sequence ID" value="NZ_JARTFS010000018.1"/>
</dbReference>
<sequence>MNSFTVLARKECIQLIHELKIIWLPLVFIFLGMTQPVMSYYLPTILEALGGGQGITIDPSFAQQSGGEVLASTLGSQFDQLGIMIIVISIMGIIQSDKASGMLAFIMTRPVPVHSYIIGKIISNYVFIACSIGLGYIVSYFYVLYLFTNVNFGHAVLALFSYLLWVLFIISFTAMMSTILNSQAAIALISIIFLLACRMLVGLNPIIDLVNPAAMSKAAMELLITGTVGIKVAISIIVTIILIGLTIFITNYWISSKKYSRE</sequence>
<keyword evidence="1" id="KW-0472">Membrane</keyword>
<feature type="transmembrane region" description="Helical" evidence="1">
    <location>
        <begin position="21"/>
        <end position="42"/>
    </location>
</feature>
<feature type="transmembrane region" description="Helical" evidence="1">
    <location>
        <begin position="125"/>
        <end position="146"/>
    </location>
</feature>
<organism evidence="2 3">
    <name type="scientific">Metabacillus fastidiosus</name>
    <dbReference type="NCBI Taxonomy" id="1458"/>
    <lineage>
        <taxon>Bacteria</taxon>
        <taxon>Bacillati</taxon>
        <taxon>Bacillota</taxon>
        <taxon>Bacilli</taxon>
        <taxon>Bacillales</taxon>
        <taxon>Bacillaceae</taxon>
        <taxon>Metabacillus</taxon>
    </lineage>
</organism>
<keyword evidence="3" id="KW-1185">Reference proteome</keyword>
<name>A0ABU6P2K9_9BACI</name>
<protein>
    <submittedName>
        <fullName evidence="2">ABC transporter permease subunit</fullName>
    </submittedName>
</protein>
<feature type="transmembrane region" description="Helical" evidence="1">
    <location>
        <begin position="227"/>
        <end position="254"/>
    </location>
</feature>
<feature type="transmembrane region" description="Helical" evidence="1">
    <location>
        <begin position="152"/>
        <end position="172"/>
    </location>
</feature>
<gene>
    <name evidence="2" type="ORF">P9271_19995</name>
</gene>
<evidence type="ECO:0000313" key="2">
    <source>
        <dbReference type="EMBL" id="MED4403595.1"/>
    </source>
</evidence>
<proteinExistence type="predicted"/>
<feature type="transmembrane region" description="Helical" evidence="1">
    <location>
        <begin position="184"/>
        <end position="207"/>
    </location>
</feature>